<proteinExistence type="predicted"/>
<name>A0A174I809_9CLOT</name>
<accession>A0A174I809</accession>
<gene>
    <name evidence="1" type="ORF">ERS852471_02410</name>
</gene>
<sequence>MKLKKMVVEISDEDIINFMKLQNKVIVYVFKWI</sequence>
<evidence type="ECO:0000313" key="2">
    <source>
        <dbReference type="Proteomes" id="UP000095594"/>
    </source>
</evidence>
<dbReference type="Proteomes" id="UP000095594">
    <property type="component" value="Unassembled WGS sequence"/>
</dbReference>
<evidence type="ECO:0000313" key="1">
    <source>
        <dbReference type="EMBL" id="CUO83263.1"/>
    </source>
</evidence>
<reference evidence="1 2" key="1">
    <citation type="submission" date="2015-09" db="EMBL/GenBank/DDBJ databases">
        <authorList>
            <consortium name="Pathogen Informatics"/>
        </authorList>
    </citation>
    <scope>NUCLEOTIDE SEQUENCE [LARGE SCALE GENOMIC DNA]</scope>
    <source>
        <strain evidence="1 2">2789STDY5834856</strain>
    </source>
</reference>
<dbReference type="AlphaFoldDB" id="A0A174I809"/>
<organism evidence="1 2">
    <name type="scientific">Clostridium disporicum</name>
    <dbReference type="NCBI Taxonomy" id="84024"/>
    <lineage>
        <taxon>Bacteria</taxon>
        <taxon>Bacillati</taxon>
        <taxon>Bacillota</taxon>
        <taxon>Clostridia</taxon>
        <taxon>Eubacteriales</taxon>
        <taxon>Clostridiaceae</taxon>
        <taxon>Clostridium</taxon>
    </lineage>
</organism>
<protein>
    <submittedName>
        <fullName evidence="1">Uncharacterized protein</fullName>
    </submittedName>
</protein>
<dbReference type="EMBL" id="CYZX01000017">
    <property type="protein sequence ID" value="CUO83263.1"/>
    <property type="molecule type" value="Genomic_DNA"/>
</dbReference>